<dbReference type="PANTHER" id="PTHR30212">
    <property type="entry name" value="PROTEIN YIIM"/>
    <property type="match status" value="1"/>
</dbReference>
<evidence type="ECO:0000313" key="3">
    <source>
        <dbReference type="Proteomes" id="UP000652074"/>
    </source>
</evidence>
<dbReference type="EMBL" id="WTVR01000060">
    <property type="protein sequence ID" value="NMF90977.1"/>
    <property type="molecule type" value="Genomic_DNA"/>
</dbReference>
<dbReference type="SUPFAM" id="SSF50800">
    <property type="entry name" value="PK beta-barrel domain-like"/>
    <property type="match status" value="1"/>
</dbReference>
<dbReference type="PANTHER" id="PTHR30212:SF2">
    <property type="entry name" value="PROTEIN YIIM"/>
    <property type="match status" value="1"/>
</dbReference>
<dbReference type="RefSeq" id="WP_169208307.1">
    <property type="nucleotide sequence ID" value="NZ_CP059560.1"/>
</dbReference>
<name>A0ABX1MSN1_9RHOO</name>
<reference evidence="2 3" key="1">
    <citation type="submission" date="2019-12" db="EMBL/GenBank/DDBJ databases">
        <title>Comparative genomics gives insights into the taxonomy of the Azoarcus-Aromatoleum group and reveals separate origins of nif in the plant-associated Azoarcus and non-plant-associated Aromatoleum sub-groups.</title>
        <authorList>
            <person name="Lafos M."/>
            <person name="Maluk M."/>
            <person name="Batista M."/>
            <person name="Junghare M."/>
            <person name="Carmona M."/>
            <person name="Faoro H."/>
            <person name="Cruz L.M."/>
            <person name="Battistoni F."/>
            <person name="De Souza E."/>
            <person name="Pedrosa F."/>
            <person name="Chen W.-M."/>
            <person name="Poole P.S."/>
            <person name="Dixon R.A."/>
            <person name="James E.K."/>
        </authorList>
    </citation>
    <scope>NUCLEOTIDE SEQUENCE [LARGE SCALE GENOMIC DNA]</scope>
    <source>
        <strain evidence="2 3">ToN1</strain>
    </source>
</reference>
<feature type="domain" description="MOSC" evidence="1">
    <location>
        <begin position="28"/>
        <end position="165"/>
    </location>
</feature>
<dbReference type="InterPro" id="IPR052353">
    <property type="entry name" value="Benzoxazolinone_Detox_Enz"/>
</dbReference>
<dbReference type="Gene3D" id="2.40.33.20">
    <property type="entry name" value="PK beta-barrel domain-like"/>
    <property type="match status" value="1"/>
</dbReference>
<keyword evidence="3" id="KW-1185">Reference proteome</keyword>
<dbReference type="InterPro" id="IPR011037">
    <property type="entry name" value="Pyrv_Knase-like_insert_dom_sf"/>
</dbReference>
<sequence length="222" mass="24357">MHTLIDHVFVGALRPLPPEGQLTGMFKQPVEGPVAVTAEGLAGDRQADRRYHGGAEKALHHFPVEHYARLALRYPERAALLQAGVLGENLSTRGWTEESVCIGDLFRIGTALVQLSQPRRPCWKIDHRLDSEGASLFVAQEGITGWYYRVREAGTIAEGDAFELVERPNPELSVATYWRATQAHRPDAAALRAISAAVGLAPAQARRLAERAAWLENNPPGN</sequence>
<gene>
    <name evidence="2" type="ORF">GPA26_21165</name>
</gene>
<protein>
    <submittedName>
        <fullName evidence="2">MOSC domain-containing protein</fullName>
    </submittedName>
</protein>
<dbReference type="Pfam" id="PF03473">
    <property type="entry name" value="MOSC"/>
    <property type="match status" value="1"/>
</dbReference>
<dbReference type="PROSITE" id="PS51340">
    <property type="entry name" value="MOSC"/>
    <property type="match status" value="1"/>
</dbReference>
<evidence type="ECO:0000259" key="1">
    <source>
        <dbReference type="PROSITE" id="PS51340"/>
    </source>
</evidence>
<comment type="caution">
    <text evidence="2">The sequence shown here is derived from an EMBL/GenBank/DDBJ whole genome shotgun (WGS) entry which is preliminary data.</text>
</comment>
<accession>A0ABX1MSN1</accession>
<evidence type="ECO:0000313" key="2">
    <source>
        <dbReference type="EMBL" id="NMF90977.1"/>
    </source>
</evidence>
<organism evidence="2 3">
    <name type="scientific">Aromatoleum petrolei</name>
    <dbReference type="NCBI Taxonomy" id="76116"/>
    <lineage>
        <taxon>Bacteria</taxon>
        <taxon>Pseudomonadati</taxon>
        <taxon>Pseudomonadota</taxon>
        <taxon>Betaproteobacteria</taxon>
        <taxon>Rhodocyclales</taxon>
        <taxon>Rhodocyclaceae</taxon>
        <taxon>Aromatoleum</taxon>
    </lineage>
</organism>
<dbReference type="InterPro" id="IPR005302">
    <property type="entry name" value="MoCF_Sase_C"/>
</dbReference>
<proteinExistence type="predicted"/>
<dbReference type="Proteomes" id="UP000652074">
    <property type="component" value="Unassembled WGS sequence"/>
</dbReference>